<dbReference type="Proteomes" id="UP001153076">
    <property type="component" value="Unassembled WGS sequence"/>
</dbReference>
<sequence>MAPLEPKPPDPCLHAPSVIHWSPNCSSQTEFCNTHSFRVIGTRFEFSKPSDDGIYEFYLIHYLRSTKIWYNFPSQMKLKVVFGSQNLGLYCTDRRLATLIARFASPNTRSVYWVKIFKPFFGQALRITIQPVEQHNGSHSSYVINLPFILCHETCKGHERKNIRAENSASISIKGLCFLFASEEHCSSKANYLTAFGPGKIMLIKSCMNPADVHIHPSQYTSLVVAFTIFIKQQAYDNHNRLRPTKRIFFLQGINNFSAHHSFCQII</sequence>
<accession>A0A9Q1QN14</accession>
<organism evidence="1 2">
    <name type="scientific">Carnegiea gigantea</name>
    <dbReference type="NCBI Taxonomy" id="171969"/>
    <lineage>
        <taxon>Eukaryota</taxon>
        <taxon>Viridiplantae</taxon>
        <taxon>Streptophyta</taxon>
        <taxon>Embryophyta</taxon>
        <taxon>Tracheophyta</taxon>
        <taxon>Spermatophyta</taxon>
        <taxon>Magnoliopsida</taxon>
        <taxon>eudicotyledons</taxon>
        <taxon>Gunneridae</taxon>
        <taxon>Pentapetalae</taxon>
        <taxon>Caryophyllales</taxon>
        <taxon>Cactineae</taxon>
        <taxon>Cactaceae</taxon>
        <taxon>Cactoideae</taxon>
        <taxon>Echinocereeae</taxon>
        <taxon>Carnegiea</taxon>
    </lineage>
</organism>
<evidence type="ECO:0000313" key="2">
    <source>
        <dbReference type="Proteomes" id="UP001153076"/>
    </source>
</evidence>
<dbReference type="EMBL" id="JAKOGI010000061">
    <property type="protein sequence ID" value="KAJ8446085.1"/>
    <property type="molecule type" value="Genomic_DNA"/>
</dbReference>
<keyword evidence="2" id="KW-1185">Reference proteome</keyword>
<protein>
    <submittedName>
        <fullName evidence="1">Uncharacterized protein</fullName>
    </submittedName>
</protein>
<comment type="caution">
    <text evidence="1">The sequence shown here is derived from an EMBL/GenBank/DDBJ whole genome shotgun (WGS) entry which is preliminary data.</text>
</comment>
<dbReference type="AlphaFoldDB" id="A0A9Q1QN14"/>
<proteinExistence type="predicted"/>
<reference evidence="1" key="1">
    <citation type="submission" date="2022-04" db="EMBL/GenBank/DDBJ databases">
        <title>Carnegiea gigantea Genome sequencing and assembly v2.</title>
        <authorList>
            <person name="Copetti D."/>
            <person name="Sanderson M.J."/>
            <person name="Burquez A."/>
            <person name="Wojciechowski M.F."/>
        </authorList>
    </citation>
    <scope>NUCLEOTIDE SEQUENCE</scope>
    <source>
        <strain evidence="1">SGP5-SGP5p</strain>
        <tissue evidence="1">Aerial part</tissue>
    </source>
</reference>
<evidence type="ECO:0000313" key="1">
    <source>
        <dbReference type="EMBL" id="KAJ8446085.1"/>
    </source>
</evidence>
<gene>
    <name evidence="1" type="ORF">Cgig2_017587</name>
</gene>
<name>A0A9Q1QN14_9CARY</name>